<dbReference type="GO" id="GO:0043709">
    <property type="term" value="P:cell adhesion involved in single-species biofilm formation"/>
    <property type="evidence" value="ECO:0007669"/>
    <property type="project" value="TreeGrafter"/>
</dbReference>
<reference evidence="9 11" key="3">
    <citation type="submission" date="2021-02" db="EMBL/GenBank/DDBJ databases">
        <title>FDA dAtabase for Regulatory Grade micrObial Sequences (FDA-ARGOS): Supporting development and validation of Infectious Disease Dx tests.</title>
        <authorList>
            <person name="Sproer C."/>
            <person name="Gronow S."/>
            <person name="Severitt S."/>
            <person name="Schroder I."/>
            <person name="Tallon L."/>
            <person name="Sadzewicz L."/>
            <person name="Zhao X."/>
            <person name="Boylan J."/>
            <person name="Ott S."/>
            <person name="Bowen H."/>
            <person name="Vavikolanu K."/>
            <person name="Mehta A."/>
            <person name="Aluvathingal J."/>
            <person name="Nadendla S."/>
            <person name="Lowell S."/>
            <person name="Myers T."/>
            <person name="Yan Y."/>
            <person name="Sichtig H."/>
        </authorList>
    </citation>
    <scope>NUCLEOTIDE SEQUENCE [LARGE SCALE GENOMIC DNA]</scope>
    <source>
        <strain evidence="9 11">FDAARGOS_1207</strain>
    </source>
</reference>
<reference evidence="8" key="2">
    <citation type="submission" date="2018-03" db="EMBL/GenBank/DDBJ databases">
        <authorList>
            <person name="Keele B.F."/>
        </authorList>
    </citation>
    <scope>NUCLEOTIDE SEQUENCE</scope>
    <source>
        <strain evidence="8">SNUC 2204</strain>
    </source>
</reference>
<evidence type="ECO:0000259" key="7">
    <source>
        <dbReference type="PROSITE" id="PS50887"/>
    </source>
</evidence>
<accession>A0A2T4PW01</accession>
<comment type="subcellular location">
    <subcellularLocation>
        <location evidence="1">Cell membrane</location>
        <topology evidence="1">Multi-pass membrane protein</topology>
    </subcellularLocation>
</comment>
<evidence type="ECO:0000313" key="10">
    <source>
        <dbReference type="Proteomes" id="UP000241209"/>
    </source>
</evidence>
<proteinExistence type="predicted"/>
<evidence type="ECO:0000256" key="5">
    <source>
        <dbReference type="ARBA" id="ARBA00023136"/>
    </source>
</evidence>
<dbReference type="InterPro" id="IPR011620">
    <property type="entry name" value="Sig_transdc_His_kinase_LytS_TM"/>
</dbReference>
<evidence type="ECO:0000313" key="9">
    <source>
        <dbReference type="EMBL" id="QRO85497.1"/>
    </source>
</evidence>
<dbReference type="InterPro" id="IPR029787">
    <property type="entry name" value="Nucleotide_cyclase"/>
</dbReference>
<dbReference type="STRING" id="1167632.GCA_000286335_01102"/>
<feature type="transmembrane region" description="Helical" evidence="6">
    <location>
        <begin position="76"/>
        <end position="95"/>
    </location>
</feature>
<dbReference type="Gene3D" id="3.30.70.270">
    <property type="match status" value="1"/>
</dbReference>
<evidence type="ECO:0000256" key="3">
    <source>
        <dbReference type="ARBA" id="ARBA00022692"/>
    </source>
</evidence>
<keyword evidence="3 6" id="KW-0812">Transmembrane</keyword>
<dbReference type="InterPro" id="IPR050469">
    <property type="entry name" value="Diguanylate_Cyclase"/>
</dbReference>
<name>A0A2T4PW01_9STAP</name>
<dbReference type="EMBL" id="CP069486">
    <property type="protein sequence ID" value="QRO85497.1"/>
    <property type="molecule type" value="Genomic_DNA"/>
</dbReference>
<sequence length="356" mass="40510">MIQAIIFNISVTIAAFYLYHRIQYNETRTVTFSQNYITLLMTGVAILLITNPIQYHEHVITLSFIPILFLGRFTNLFYSVVSAGIVLLVDMFVFGTPFLDNLHLLIIAIVVGFIGPFLKQSDFVSIQLLYLISIIIIAITLIFLNPDSWLNEWLFLVPVSFILSIISASVYRDIWILKNLISRYENEESVDYLTGLGNVKEFDRYLNKTTEQITEENQSMALLLIDIDGFKDVNDAHSHKAGDAVLKQMSQLLINYLPKDVKAFRNGGEEFSIILVGETLDSAIKLAESIRDSVQRSTFHLPNKETIKLSVSIGVGYLSEEDNKSKRRVFKDADDMLHEAKLQGQNKVMFNPIIKL</sequence>
<evidence type="ECO:0000313" key="8">
    <source>
        <dbReference type="EMBL" id="PTI30641.1"/>
    </source>
</evidence>
<protein>
    <submittedName>
        <fullName evidence="8">GGDEF domain-containing protein</fullName>
    </submittedName>
</protein>
<dbReference type="SMART" id="SM00267">
    <property type="entry name" value="GGDEF"/>
    <property type="match status" value="1"/>
</dbReference>
<feature type="transmembrane region" description="Helical" evidence="6">
    <location>
        <begin position="125"/>
        <end position="144"/>
    </location>
</feature>
<dbReference type="InterPro" id="IPR000160">
    <property type="entry name" value="GGDEF_dom"/>
</dbReference>
<dbReference type="FunFam" id="3.30.70.270:FF:000001">
    <property type="entry name" value="Diguanylate cyclase domain protein"/>
    <property type="match status" value="1"/>
</dbReference>
<dbReference type="Proteomes" id="UP000627155">
    <property type="component" value="Chromosome"/>
</dbReference>
<feature type="transmembrane region" description="Helical" evidence="6">
    <location>
        <begin position="5"/>
        <end position="24"/>
    </location>
</feature>
<dbReference type="Pfam" id="PF07694">
    <property type="entry name" value="5TM-5TMR_LYT"/>
    <property type="match status" value="1"/>
</dbReference>
<keyword evidence="5 6" id="KW-0472">Membrane</keyword>
<dbReference type="PROSITE" id="PS50887">
    <property type="entry name" value="GGDEF"/>
    <property type="match status" value="1"/>
</dbReference>
<gene>
    <name evidence="8" type="ORF">BU072_02805</name>
    <name evidence="9" type="ORF">I6J37_01980</name>
</gene>
<dbReference type="InterPro" id="IPR043128">
    <property type="entry name" value="Rev_trsase/Diguanyl_cyclase"/>
</dbReference>
<evidence type="ECO:0000256" key="6">
    <source>
        <dbReference type="SAM" id="Phobius"/>
    </source>
</evidence>
<dbReference type="AlphaFoldDB" id="A0A2T4PW01"/>
<evidence type="ECO:0000256" key="1">
    <source>
        <dbReference type="ARBA" id="ARBA00004651"/>
    </source>
</evidence>
<dbReference type="GO" id="GO:0052621">
    <property type="term" value="F:diguanylate cyclase activity"/>
    <property type="evidence" value="ECO:0007669"/>
    <property type="project" value="TreeGrafter"/>
</dbReference>
<keyword evidence="11" id="KW-1185">Reference proteome</keyword>
<dbReference type="EMBL" id="PZFK01000004">
    <property type="protein sequence ID" value="PTI30641.1"/>
    <property type="molecule type" value="Genomic_DNA"/>
</dbReference>
<feature type="transmembrane region" description="Helical" evidence="6">
    <location>
        <begin position="150"/>
        <end position="171"/>
    </location>
</feature>
<dbReference type="Proteomes" id="UP000241209">
    <property type="component" value="Unassembled WGS sequence"/>
</dbReference>
<dbReference type="GO" id="GO:0005886">
    <property type="term" value="C:plasma membrane"/>
    <property type="evidence" value="ECO:0007669"/>
    <property type="project" value="UniProtKB-SubCell"/>
</dbReference>
<dbReference type="PANTHER" id="PTHR45138:SF9">
    <property type="entry name" value="DIGUANYLATE CYCLASE DGCM-RELATED"/>
    <property type="match status" value="1"/>
</dbReference>
<evidence type="ECO:0000313" key="11">
    <source>
        <dbReference type="Proteomes" id="UP000627155"/>
    </source>
</evidence>
<evidence type="ECO:0000256" key="2">
    <source>
        <dbReference type="ARBA" id="ARBA00022475"/>
    </source>
</evidence>
<dbReference type="GO" id="GO:1902201">
    <property type="term" value="P:negative regulation of bacterial-type flagellum-dependent cell motility"/>
    <property type="evidence" value="ECO:0007669"/>
    <property type="project" value="TreeGrafter"/>
</dbReference>
<feature type="transmembrane region" description="Helical" evidence="6">
    <location>
        <begin position="101"/>
        <end position="118"/>
    </location>
</feature>
<dbReference type="NCBIfam" id="TIGR00254">
    <property type="entry name" value="GGDEF"/>
    <property type="match status" value="1"/>
</dbReference>
<evidence type="ECO:0000256" key="4">
    <source>
        <dbReference type="ARBA" id="ARBA00022989"/>
    </source>
</evidence>
<feature type="transmembrane region" description="Helical" evidence="6">
    <location>
        <begin position="36"/>
        <end position="55"/>
    </location>
</feature>
<dbReference type="Pfam" id="PF00990">
    <property type="entry name" value="GGDEF"/>
    <property type="match status" value="1"/>
</dbReference>
<dbReference type="CDD" id="cd01949">
    <property type="entry name" value="GGDEF"/>
    <property type="match status" value="1"/>
</dbReference>
<organism evidence="8 10">
    <name type="scientific">Mammaliicoccus vitulinus</name>
    <dbReference type="NCBI Taxonomy" id="71237"/>
    <lineage>
        <taxon>Bacteria</taxon>
        <taxon>Bacillati</taxon>
        <taxon>Bacillota</taxon>
        <taxon>Bacilli</taxon>
        <taxon>Bacillales</taxon>
        <taxon>Staphylococcaceae</taxon>
        <taxon>Mammaliicoccus</taxon>
    </lineage>
</organism>
<dbReference type="GO" id="GO:0071555">
    <property type="term" value="P:cell wall organization"/>
    <property type="evidence" value="ECO:0007669"/>
    <property type="project" value="InterPro"/>
</dbReference>
<keyword evidence="2" id="KW-1003">Cell membrane</keyword>
<dbReference type="RefSeq" id="WP_016911792.1">
    <property type="nucleotide sequence ID" value="NZ_CANQVP010000002.1"/>
</dbReference>
<dbReference type="PANTHER" id="PTHR45138">
    <property type="entry name" value="REGULATORY COMPONENTS OF SENSORY TRANSDUCTION SYSTEM"/>
    <property type="match status" value="1"/>
</dbReference>
<keyword evidence="4 6" id="KW-1133">Transmembrane helix</keyword>
<feature type="domain" description="GGDEF" evidence="7">
    <location>
        <begin position="218"/>
        <end position="353"/>
    </location>
</feature>
<dbReference type="SUPFAM" id="SSF55073">
    <property type="entry name" value="Nucleotide cyclase"/>
    <property type="match status" value="1"/>
</dbReference>
<reference evidence="8 10" key="1">
    <citation type="journal article" date="2016" name="Front. Microbiol.">
        <title>Comprehensive Phylogenetic Analysis of Bovine Non-aureus Staphylococci Species Based on Whole-Genome Sequencing.</title>
        <authorList>
            <person name="Naushad S."/>
            <person name="Barkema H.W."/>
            <person name="Luby C."/>
            <person name="Condas L.A."/>
            <person name="Nobrega D.B."/>
            <person name="Carson D.A."/>
            <person name="De Buck J."/>
        </authorList>
    </citation>
    <scope>NUCLEOTIDE SEQUENCE [LARGE SCALE GENOMIC DNA]</scope>
    <source>
        <strain evidence="8 10">SNUC 2204</strain>
    </source>
</reference>
<dbReference type="GO" id="GO:0000155">
    <property type="term" value="F:phosphorelay sensor kinase activity"/>
    <property type="evidence" value="ECO:0007669"/>
    <property type="project" value="InterPro"/>
</dbReference>